<organism evidence="1 3">
    <name type="scientific">Pseudomonas extremorientalis</name>
    <dbReference type="NCBI Taxonomy" id="169669"/>
    <lineage>
        <taxon>Bacteria</taxon>
        <taxon>Pseudomonadati</taxon>
        <taxon>Pseudomonadota</taxon>
        <taxon>Gammaproteobacteria</taxon>
        <taxon>Pseudomonadales</taxon>
        <taxon>Pseudomonadaceae</taxon>
        <taxon>Pseudomonas</taxon>
    </lineage>
</organism>
<dbReference type="InterPro" id="IPR046553">
    <property type="entry name" value="DUF6707"/>
</dbReference>
<reference evidence="1 3" key="1">
    <citation type="submission" date="2016-08" db="EMBL/GenBank/DDBJ databases">
        <title>Draft genome sequence of the type strain of Pseudomonas extremorientalis LMG 19695T isolated from drinking water reservoir.</title>
        <authorList>
            <person name="Tambong J.T."/>
        </authorList>
    </citation>
    <scope>NUCLEOTIDE SEQUENCE [LARGE SCALE GENOMIC DNA]</scope>
    <source>
        <strain evidence="1 3">LMG 19695</strain>
    </source>
</reference>
<proteinExistence type="predicted"/>
<dbReference type="AlphaFoldDB" id="A0A1H0SU12"/>
<evidence type="ECO:0000313" key="2">
    <source>
        <dbReference type="EMBL" id="SDP45213.1"/>
    </source>
</evidence>
<evidence type="ECO:0000313" key="4">
    <source>
        <dbReference type="Proteomes" id="UP000182654"/>
    </source>
</evidence>
<dbReference type="EMBL" id="LT629708">
    <property type="protein sequence ID" value="SDP45213.1"/>
    <property type="molecule type" value="Genomic_DNA"/>
</dbReference>
<evidence type="ECO:0000313" key="1">
    <source>
        <dbReference type="EMBL" id="OIN06834.1"/>
    </source>
</evidence>
<protein>
    <submittedName>
        <fullName evidence="1">Uncharacterized protein</fullName>
    </submittedName>
</protein>
<keyword evidence="4" id="KW-1185">Reference proteome</keyword>
<reference evidence="2 4" key="2">
    <citation type="submission" date="2016-10" db="EMBL/GenBank/DDBJ databases">
        <authorList>
            <person name="Varghese N."/>
            <person name="Submissions S."/>
        </authorList>
    </citation>
    <scope>NUCLEOTIDE SEQUENCE [LARGE SCALE GENOMIC DNA]</scope>
    <source>
        <strain evidence="2 4">BS2774</strain>
    </source>
</reference>
<dbReference type="Proteomes" id="UP000182654">
    <property type="component" value="Chromosome I"/>
</dbReference>
<gene>
    <name evidence="1" type="ORF">BFN10_17975</name>
    <name evidence="2" type="ORF">SAMN04490184_3415</name>
</gene>
<dbReference type="EMBL" id="MDGK01000047">
    <property type="protein sequence ID" value="OIN06834.1"/>
    <property type="molecule type" value="Genomic_DNA"/>
</dbReference>
<dbReference type="Proteomes" id="UP000181686">
    <property type="component" value="Unassembled WGS sequence"/>
</dbReference>
<evidence type="ECO:0000313" key="3">
    <source>
        <dbReference type="Proteomes" id="UP000181686"/>
    </source>
</evidence>
<dbReference type="RefSeq" id="WP_071490814.1">
    <property type="nucleotide sequence ID" value="NZ_LT629708.1"/>
</dbReference>
<name>A0A1H0SU12_9PSED</name>
<accession>A0A1H0SU12</accession>
<sequence length="204" mass="23081">MQITEALDSLSAASGPLADRVSKVAAKYNKTQKSRIESLTRLAYLLYVINENDLAEQLTAPLSKIPFENNYDYWVWIEASLVLNGTLARARGDEPVYADALARVLAALNTGNELQVTVKRNTHERFIRGETLSLDKIQDAENEGDFVTEGNQRVTYLMSLLKIQFFDKPEHYPHEKIKADIEENVVRINEIIGKIGLEKLTPFK</sequence>
<dbReference type="Pfam" id="PF20453">
    <property type="entry name" value="DUF6707"/>
    <property type="match status" value="1"/>
</dbReference>